<evidence type="ECO:0000256" key="7">
    <source>
        <dbReference type="HAMAP-Rule" id="MF_02065"/>
    </source>
</evidence>
<keyword evidence="1 7" id="KW-1003">Cell membrane</keyword>
<keyword evidence="5 7" id="KW-0456">Lyase</keyword>
<dbReference type="KEGG" id="sbal:HUE88_06275"/>
<feature type="transmembrane region" description="Helical" evidence="7">
    <location>
        <begin position="43"/>
        <end position="59"/>
    </location>
</feature>
<evidence type="ECO:0000256" key="3">
    <source>
        <dbReference type="ARBA" id="ARBA00022989"/>
    </source>
</evidence>
<dbReference type="InterPro" id="IPR003770">
    <property type="entry name" value="MLTG-like"/>
</dbReference>
<accession>A0A7S7RP73</accession>
<dbReference type="EMBL" id="CP054492">
    <property type="protein sequence ID" value="QOY53279.1"/>
    <property type="molecule type" value="Genomic_DNA"/>
</dbReference>
<evidence type="ECO:0000256" key="2">
    <source>
        <dbReference type="ARBA" id="ARBA00022692"/>
    </source>
</evidence>
<keyword evidence="4 7" id="KW-0472">Membrane</keyword>
<evidence type="ECO:0000256" key="4">
    <source>
        <dbReference type="ARBA" id="ARBA00023136"/>
    </source>
</evidence>
<comment type="subcellular location">
    <subcellularLocation>
        <location evidence="7">Cell membrane</location>
        <topology evidence="7">Single-pass membrane protein</topology>
    </subcellularLocation>
</comment>
<comment type="similarity">
    <text evidence="7">Belongs to the transglycosylase MltG family.</text>
</comment>
<dbReference type="EC" id="4.2.2.29" evidence="7"/>
<dbReference type="GO" id="GO:0009252">
    <property type="term" value="P:peptidoglycan biosynthetic process"/>
    <property type="evidence" value="ECO:0007669"/>
    <property type="project" value="UniProtKB-UniRule"/>
</dbReference>
<organism evidence="8 9">
    <name type="scientific">Candidatus Sulfurimonas baltica</name>
    <dbReference type="NCBI Taxonomy" id="2740404"/>
    <lineage>
        <taxon>Bacteria</taxon>
        <taxon>Pseudomonadati</taxon>
        <taxon>Campylobacterota</taxon>
        <taxon>Epsilonproteobacteria</taxon>
        <taxon>Campylobacterales</taxon>
        <taxon>Sulfurimonadaceae</taxon>
        <taxon>Sulfurimonas</taxon>
    </lineage>
</organism>
<dbReference type="GO" id="GO:0008932">
    <property type="term" value="F:lytic endotransglycosylase activity"/>
    <property type="evidence" value="ECO:0007669"/>
    <property type="project" value="UniProtKB-UniRule"/>
</dbReference>
<evidence type="ECO:0000256" key="1">
    <source>
        <dbReference type="ARBA" id="ARBA00022475"/>
    </source>
</evidence>
<reference evidence="8 9" key="1">
    <citation type="submission" date="2020-05" db="EMBL/GenBank/DDBJ databases">
        <title>Sulfurimonas marisnigri, sp. nov., and Sulfurimonas baltica, sp. nov., manganese oxide reducing chemolithoautotrophs of the class Epsilonproteobacteria isolated from the pelagic redoxclines of the Black and Baltic Seas and emended description of the genus Sulfurimonas.</title>
        <authorList>
            <person name="Henkel J.V."/>
            <person name="Laudan C."/>
            <person name="Werner J."/>
            <person name="Neu T."/>
            <person name="Plewe S."/>
            <person name="Sproer C."/>
            <person name="Bunk B."/>
            <person name="Schulz-Vogt H.N."/>
        </authorList>
    </citation>
    <scope>NUCLEOTIDE SEQUENCE [LARGE SCALE GENOMIC DNA]</scope>
    <source>
        <strain evidence="8 9">GD2</strain>
    </source>
</reference>
<dbReference type="GO" id="GO:0071555">
    <property type="term" value="P:cell wall organization"/>
    <property type="evidence" value="ECO:0007669"/>
    <property type="project" value="UniProtKB-KW"/>
</dbReference>
<dbReference type="Proteomes" id="UP000593994">
    <property type="component" value="Chromosome"/>
</dbReference>
<evidence type="ECO:0000256" key="5">
    <source>
        <dbReference type="ARBA" id="ARBA00023239"/>
    </source>
</evidence>
<sequence>MYNFLTLIFGSDISSIYSPFCRSINIIESVNKMKERTLISMKWIFEIVLIIIVSFMYYLNKPINSPKVIYIPQGSINKIITHLSDKNYNVSKLDSLLLRVIGSPQSGWINIGTTHSTRGDFLYKLTTAKAALQEITLIPGETTYIFLDELAKNLKLNRTVLQKEYDLQALHVEGVLVPNTYYLPIGITEKMIIKILLAESLNQMKNFSIKLFGNYNEKKWFHFVTVASIIQKESASIEEMSLVSSVIYNRLKKNMKLQMDGTLNYGKYSHVKVSPQRIREDKSTYNTYVNKGLPSSPVCNVSFDAIRAAIFPAKTEYLYFMKSNNGTHDFSRNYSTHLSNIKRVTKRNKN</sequence>
<keyword evidence="6 7" id="KW-0961">Cell wall biogenesis/degradation</keyword>
<dbReference type="PANTHER" id="PTHR30518:SF2">
    <property type="entry name" value="ENDOLYTIC MUREIN TRANSGLYCOSYLASE"/>
    <property type="match status" value="1"/>
</dbReference>
<evidence type="ECO:0000313" key="8">
    <source>
        <dbReference type="EMBL" id="QOY53279.1"/>
    </source>
</evidence>
<dbReference type="PANTHER" id="PTHR30518">
    <property type="entry name" value="ENDOLYTIC MUREIN TRANSGLYCOSYLASE"/>
    <property type="match status" value="1"/>
</dbReference>
<comment type="catalytic activity">
    <reaction evidence="7">
        <text>a peptidoglycan chain = a peptidoglycan chain with N-acetyl-1,6-anhydromuramyl-[peptide] at the reducing end + a peptidoglycan chain with N-acetylglucosamine at the non-reducing end.</text>
        <dbReference type="EC" id="4.2.2.29"/>
    </reaction>
</comment>
<gene>
    <name evidence="7 8" type="primary">mltG</name>
    <name evidence="8" type="ORF">HUE88_06275</name>
</gene>
<name>A0A7S7RP73_9BACT</name>
<evidence type="ECO:0000313" key="9">
    <source>
        <dbReference type="Proteomes" id="UP000593994"/>
    </source>
</evidence>
<dbReference type="HAMAP" id="MF_02065">
    <property type="entry name" value="MltG"/>
    <property type="match status" value="1"/>
</dbReference>
<evidence type="ECO:0000256" key="6">
    <source>
        <dbReference type="ARBA" id="ARBA00023316"/>
    </source>
</evidence>
<proteinExistence type="inferred from homology"/>
<feature type="site" description="Important for catalytic activity" evidence="7">
    <location>
        <position position="233"/>
    </location>
</feature>
<keyword evidence="9" id="KW-1185">Reference proteome</keyword>
<protein>
    <recommendedName>
        <fullName evidence="7">Endolytic murein transglycosylase</fullName>
        <ecNumber evidence="7">4.2.2.29</ecNumber>
    </recommendedName>
    <alternativeName>
        <fullName evidence="7">Peptidoglycan lytic transglycosylase</fullName>
    </alternativeName>
    <alternativeName>
        <fullName evidence="7">Peptidoglycan polymerization terminase</fullName>
    </alternativeName>
</protein>
<keyword evidence="2 7" id="KW-0812">Transmembrane</keyword>
<dbReference type="Gene3D" id="3.30.160.60">
    <property type="entry name" value="Classic Zinc Finger"/>
    <property type="match status" value="1"/>
</dbReference>
<dbReference type="AlphaFoldDB" id="A0A7S7RP73"/>
<dbReference type="NCBIfam" id="TIGR00247">
    <property type="entry name" value="endolytic transglycosylase MltG"/>
    <property type="match status" value="1"/>
</dbReference>
<dbReference type="Pfam" id="PF02618">
    <property type="entry name" value="YceG"/>
    <property type="match status" value="1"/>
</dbReference>
<keyword evidence="3 7" id="KW-1133">Transmembrane helix</keyword>
<dbReference type="GO" id="GO:0005886">
    <property type="term" value="C:plasma membrane"/>
    <property type="evidence" value="ECO:0007669"/>
    <property type="project" value="UniProtKB-SubCell"/>
</dbReference>
<comment type="function">
    <text evidence="7">Functions as a peptidoglycan terminase that cleaves nascent peptidoglycan strands endolytically to terminate their elongation.</text>
</comment>